<evidence type="ECO:0000313" key="2">
    <source>
        <dbReference type="EMBL" id="MYM94139.1"/>
    </source>
</evidence>
<dbReference type="SUPFAM" id="SSF52540">
    <property type="entry name" value="P-loop containing nucleoside triphosphate hydrolases"/>
    <property type="match status" value="1"/>
</dbReference>
<dbReference type="InterPro" id="IPR041664">
    <property type="entry name" value="AAA_16"/>
</dbReference>
<dbReference type="SMART" id="SM00530">
    <property type="entry name" value="HTH_XRE"/>
    <property type="match status" value="1"/>
</dbReference>
<gene>
    <name evidence="2" type="ORF">GTP90_09745</name>
</gene>
<protein>
    <submittedName>
        <fullName evidence="2">AAA family ATPase</fullName>
    </submittedName>
</protein>
<dbReference type="Proteomes" id="UP000447355">
    <property type="component" value="Unassembled WGS sequence"/>
</dbReference>
<dbReference type="Pfam" id="PF13191">
    <property type="entry name" value="AAA_16"/>
    <property type="match status" value="1"/>
</dbReference>
<dbReference type="InterPro" id="IPR001387">
    <property type="entry name" value="Cro/C1-type_HTH"/>
</dbReference>
<evidence type="ECO:0000259" key="1">
    <source>
        <dbReference type="PROSITE" id="PS50943"/>
    </source>
</evidence>
<reference evidence="2" key="1">
    <citation type="submission" date="2019-12" db="EMBL/GenBank/DDBJ databases">
        <title>Novel species isolated from a subtropical stream in China.</title>
        <authorList>
            <person name="Lu H."/>
        </authorList>
    </citation>
    <scope>NUCLEOTIDE SEQUENCE [LARGE SCALE GENOMIC DNA]</scope>
    <source>
        <strain evidence="2">FT81W</strain>
    </source>
</reference>
<dbReference type="Gene3D" id="1.10.260.40">
    <property type="entry name" value="lambda repressor-like DNA-binding domains"/>
    <property type="match status" value="1"/>
</dbReference>
<dbReference type="InterPro" id="IPR027417">
    <property type="entry name" value="P-loop_NTPase"/>
</dbReference>
<evidence type="ECO:0000313" key="3">
    <source>
        <dbReference type="Proteomes" id="UP000447355"/>
    </source>
</evidence>
<feature type="domain" description="HTH cro/C1-type" evidence="1">
    <location>
        <begin position="31"/>
        <end position="89"/>
    </location>
</feature>
<comment type="caution">
    <text evidence="2">The sequence shown here is derived from an EMBL/GenBank/DDBJ whole genome shotgun (WGS) entry which is preliminary data.</text>
</comment>
<name>A0A845GNC6_9BURK</name>
<dbReference type="GO" id="GO:0003677">
    <property type="term" value="F:DNA binding"/>
    <property type="evidence" value="ECO:0007669"/>
    <property type="project" value="InterPro"/>
</dbReference>
<organism evidence="2 3">
    <name type="scientific">Duganella vulcania</name>
    <dbReference type="NCBI Taxonomy" id="2692166"/>
    <lineage>
        <taxon>Bacteria</taxon>
        <taxon>Pseudomonadati</taxon>
        <taxon>Pseudomonadota</taxon>
        <taxon>Betaproteobacteria</taxon>
        <taxon>Burkholderiales</taxon>
        <taxon>Oxalobacteraceae</taxon>
        <taxon>Telluria group</taxon>
        <taxon>Duganella</taxon>
    </lineage>
</organism>
<dbReference type="CDD" id="cd00093">
    <property type="entry name" value="HTH_XRE"/>
    <property type="match status" value="1"/>
</dbReference>
<dbReference type="InterPro" id="IPR010982">
    <property type="entry name" value="Lambda_DNA-bd_dom_sf"/>
</dbReference>
<accession>A0A845GNC6</accession>
<dbReference type="EMBL" id="WWCX01000011">
    <property type="protein sequence ID" value="MYM94139.1"/>
    <property type="molecule type" value="Genomic_DNA"/>
</dbReference>
<proteinExistence type="predicted"/>
<dbReference type="PROSITE" id="PS50943">
    <property type="entry name" value="HTH_CROC1"/>
    <property type="match status" value="1"/>
</dbReference>
<dbReference type="RefSeq" id="WP_217431956.1">
    <property type="nucleotide sequence ID" value="NZ_WWCX01000011.1"/>
</dbReference>
<sequence length="308" mass="32238">MITSGIIMNIATEIGARGLPDGSVNLDIARLKSLRLGLGMSQEALSESCAERRLSLSLASIKRAESGKPVLYRTARRLAAFFDVTIQDLVQWSVLAAPGAAPHALERAQCGAALDAAKLSGSGRLIEMHGETGAGKSRLLAACADDARQRGYRCIELRVDRHRDAAASPLPALACALLDLPLMDMRRVGLEADIAQRLAALGLPALHAAGCLALLTGLPSLPWAVRPQPLGTLDALVRCAARAKPLMLSIDDMHRADGAVTAALEYLLPASIACPVTWMLAFDSAGGHGGAGVCTAPCTVARTVYHLA</sequence>
<dbReference type="SUPFAM" id="SSF47413">
    <property type="entry name" value="lambda repressor-like DNA-binding domains"/>
    <property type="match status" value="1"/>
</dbReference>
<dbReference type="AlphaFoldDB" id="A0A845GNC6"/>